<evidence type="ECO:0000256" key="3">
    <source>
        <dbReference type="ARBA" id="ARBA00023140"/>
    </source>
</evidence>
<keyword evidence="9" id="KW-1185">Reference proteome</keyword>
<keyword evidence="6" id="KW-0511">Multifunctional enzyme</keyword>
<reference evidence="8 9" key="1">
    <citation type="submission" date="2014-03" db="EMBL/GenBank/DDBJ databases">
        <title>Draft Genome Sequence of Actibacterium mucosum KCTC 23349, a Marine Alphaproteobacterium with Complex Ionic Requirements Isolated from Mediterranean Seawater at Malvarrosa Beach, Valencia, Spain.</title>
        <authorList>
            <person name="Arahal D.R."/>
            <person name="Shao Z."/>
            <person name="Lai Q."/>
            <person name="Pujalte M.J."/>
        </authorList>
    </citation>
    <scope>NUCLEOTIDE SEQUENCE [LARGE SCALE GENOMIC DNA]</scope>
    <source>
        <strain evidence="8 9">KCTC 23349</strain>
    </source>
</reference>
<keyword evidence="5" id="KW-0456">Lyase</keyword>
<dbReference type="STRING" id="1454373.ACMU_09760"/>
<dbReference type="EMBL" id="JFKE01000003">
    <property type="protein sequence ID" value="KAJ56038.1"/>
    <property type="molecule type" value="Genomic_DNA"/>
</dbReference>
<dbReference type="OrthoDB" id="9771883at2"/>
<proteinExistence type="predicted"/>
<gene>
    <name evidence="8" type="ORF">ACMU_09760</name>
</gene>
<evidence type="ECO:0000256" key="5">
    <source>
        <dbReference type="ARBA" id="ARBA00023239"/>
    </source>
</evidence>
<dbReference type="GO" id="GO:0016042">
    <property type="term" value="P:lipid catabolic process"/>
    <property type="evidence" value="ECO:0007669"/>
    <property type="project" value="UniProtKB-KW"/>
</dbReference>
<dbReference type="Pfam" id="PF00725">
    <property type="entry name" value="3HCDH"/>
    <property type="match status" value="1"/>
</dbReference>
<feature type="domain" description="3-hydroxyacyl-CoA dehydrogenase C-terminal" evidence="7">
    <location>
        <begin position="522"/>
        <end position="607"/>
    </location>
</feature>
<dbReference type="AlphaFoldDB" id="A0A037ZIV5"/>
<organism evidence="8 9">
    <name type="scientific">Actibacterium mucosum KCTC 23349</name>
    <dbReference type="NCBI Taxonomy" id="1454373"/>
    <lineage>
        <taxon>Bacteria</taxon>
        <taxon>Pseudomonadati</taxon>
        <taxon>Pseudomonadota</taxon>
        <taxon>Alphaproteobacteria</taxon>
        <taxon>Rhodobacterales</taxon>
        <taxon>Roseobacteraceae</taxon>
        <taxon>Actibacterium</taxon>
    </lineage>
</organism>
<evidence type="ECO:0000256" key="6">
    <source>
        <dbReference type="ARBA" id="ARBA00023268"/>
    </source>
</evidence>
<evidence type="ECO:0000313" key="9">
    <source>
        <dbReference type="Proteomes" id="UP000026249"/>
    </source>
</evidence>
<dbReference type="GO" id="GO:0006631">
    <property type="term" value="P:fatty acid metabolic process"/>
    <property type="evidence" value="ECO:0007669"/>
    <property type="project" value="InterPro"/>
</dbReference>
<dbReference type="Gene3D" id="1.10.1040.10">
    <property type="entry name" value="N-(1-d-carboxylethyl)-l-norvaline Dehydrogenase, domain 2"/>
    <property type="match status" value="1"/>
</dbReference>
<dbReference type="InterPro" id="IPR001753">
    <property type="entry name" value="Enoyl-CoA_hydra/iso"/>
</dbReference>
<dbReference type="Pfam" id="PF00378">
    <property type="entry name" value="ECH_1"/>
    <property type="match status" value="1"/>
</dbReference>
<evidence type="ECO:0000256" key="2">
    <source>
        <dbReference type="ARBA" id="ARBA00022963"/>
    </source>
</evidence>
<dbReference type="SUPFAM" id="SSF48179">
    <property type="entry name" value="6-phosphogluconate dehydrogenase C-terminal domain-like"/>
    <property type="match status" value="1"/>
</dbReference>
<dbReference type="Gene3D" id="3.90.226.10">
    <property type="entry name" value="2-enoyl-CoA Hydratase, Chain A, domain 1"/>
    <property type="match status" value="1"/>
</dbReference>
<comment type="subcellular location">
    <subcellularLocation>
        <location evidence="1">Peroxisome</location>
    </subcellularLocation>
</comment>
<dbReference type="Proteomes" id="UP000026249">
    <property type="component" value="Unassembled WGS sequence"/>
</dbReference>
<dbReference type="SUPFAM" id="SSF52096">
    <property type="entry name" value="ClpP/crotonase"/>
    <property type="match status" value="1"/>
</dbReference>
<keyword evidence="4" id="KW-0413">Isomerase</keyword>
<name>A0A037ZIV5_9RHOB</name>
<accession>A0A037ZIV5</accession>
<dbReference type="GO" id="GO:0016616">
    <property type="term" value="F:oxidoreductase activity, acting on the CH-OH group of donors, NAD or NADP as acceptor"/>
    <property type="evidence" value="ECO:0007669"/>
    <property type="project" value="InterPro"/>
</dbReference>
<dbReference type="RefSeq" id="WP_035258193.1">
    <property type="nucleotide sequence ID" value="NZ_JFKE01000003.1"/>
</dbReference>
<evidence type="ECO:0000313" key="8">
    <source>
        <dbReference type="EMBL" id="KAJ56038.1"/>
    </source>
</evidence>
<comment type="caution">
    <text evidence="8">The sequence shown here is derived from an EMBL/GenBank/DDBJ whole genome shotgun (WGS) entry which is preliminary data.</text>
</comment>
<dbReference type="InterPro" id="IPR013328">
    <property type="entry name" value="6PGD_dom2"/>
</dbReference>
<dbReference type="GO" id="GO:0004300">
    <property type="term" value="F:enoyl-CoA hydratase activity"/>
    <property type="evidence" value="ECO:0007669"/>
    <property type="project" value="UniProtKB-ARBA"/>
</dbReference>
<keyword evidence="2" id="KW-0443">Lipid metabolism</keyword>
<keyword evidence="3" id="KW-0576">Peroxisome</keyword>
<protein>
    <recommendedName>
        <fullName evidence="7">3-hydroxyacyl-CoA dehydrogenase C-terminal domain-containing protein</fullName>
    </recommendedName>
</protein>
<sequence length="617" mass="65371">MLRRAVEEGGIARLCLSAPPDNALRVQLARSLAQQITDLGMQSDLVGIILHSDGPIFATGPDLSGSDLRGEHAALALVQTAIQESKVPVVAVIDGLAHGAGLELALAAHTRVAGANARIAHSYLKLGLLPIMGAAHRMTRLAGPAVALEFLRAGRPISAEEAARLGLVDVVVAQGGTMDKAREILRNPNSHTDVLRPVSERHEHLVKPGQFLATIKHYRQMDLPATQKRLVDCVEAAQLLPFETGIDYEGAAFLESQADDTSRALRHLVGATARLVPVDAKASAETQDIRRMAVLGTSSHVVRWSTAALQAGLSVSHIASGDASADKNVAEQVRQRLAQLPDAPQADDKNARALRFQSAAHPDVLRDVDLVLIADPLRVPDTVAAMPPGRIVGLVVSGDAEPSWPVRTDLRTLGLRHSGGLPNADLVELVAPAEAQNDFLNGMAKFVQRLGGTPIRSTPGEGGVATAVWGACVLAARDLVRLGADPAVVDDALAAEGFKVLPFGGRQVPMGRAMRSVSAEDVVARCFDAMGNAGALLVQAGVAQRPGDIDIAMVHGFGLPRALGGPMFAADMRGLLTVRNRMRSRQGEDPEFWAPAPLFDELIKNGKRFADMDRGWS</sequence>
<dbReference type="GO" id="GO:0016853">
    <property type="term" value="F:isomerase activity"/>
    <property type="evidence" value="ECO:0007669"/>
    <property type="project" value="UniProtKB-KW"/>
</dbReference>
<evidence type="ECO:0000259" key="7">
    <source>
        <dbReference type="Pfam" id="PF00725"/>
    </source>
</evidence>
<dbReference type="CDD" id="cd06558">
    <property type="entry name" value="crotonase-like"/>
    <property type="match status" value="1"/>
</dbReference>
<evidence type="ECO:0000256" key="4">
    <source>
        <dbReference type="ARBA" id="ARBA00023235"/>
    </source>
</evidence>
<dbReference type="InterPro" id="IPR006108">
    <property type="entry name" value="3HC_DH_C"/>
</dbReference>
<dbReference type="InterPro" id="IPR029045">
    <property type="entry name" value="ClpP/crotonase-like_dom_sf"/>
</dbReference>
<dbReference type="PANTHER" id="PTHR23309">
    <property type="entry name" value="3-HYDROXYACYL-COA DEHYROGENASE"/>
    <property type="match status" value="1"/>
</dbReference>
<keyword evidence="2" id="KW-0442">Lipid degradation</keyword>
<dbReference type="InterPro" id="IPR008927">
    <property type="entry name" value="6-PGluconate_DH-like_C_sf"/>
</dbReference>
<evidence type="ECO:0000256" key="1">
    <source>
        <dbReference type="ARBA" id="ARBA00004275"/>
    </source>
</evidence>